<feature type="compositionally biased region" description="Low complexity" evidence="4">
    <location>
        <begin position="733"/>
        <end position="746"/>
    </location>
</feature>
<proteinExistence type="inferred from homology"/>
<dbReference type="Proteomes" id="UP000278807">
    <property type="component" value="Unassembled WGS sequence"/>
</dbReference>
<reference evidence="8" key="1">
    <citation type="submission" date="2017-02" db="UniProtKB">
        <authorList>
            <consortium name="WormBaseParasite"/>
        </authorList>
    </citation>
    <scope>IDENTIFICATION</scope>
</reference>
<gene>
    <name evidence="6" type="ORF">HNAJ_LOCUS8042</name>
</gene>
<dbReference type="GO" id="GO:0006355">
    <property type="term" value="P:regulation of DNA-templated transcription"/>
    <property type="evidence" value="ECO:0007669"/>
    <property type="project" value="TreeGrafter"/>
</dbReference>
<dbReference type="InterPro" id="IPR033467">
    <property type="entry name" value="Tesmin/TSO1-like_CXC"/>
</dbReference>
<feature type="region of interest" description="Disordered" evidence="4">
    <location>
        <begin position="602"/>
        <end position="631"/>
    </location>
</feature>
<keyword evidence="7" id="KW-1185">Reference proteome</keyword>
<evidence type="ECO:0000256" key="3">
    <source>
        <dbReference type="ARBA" id="ARBA00023242"/>
    </source>
</evidence>
<evidence type="ECO:0000256" key="1">
    <source>
        <dbReference type="ARBA" id="ARBA00004123"/>
    </source>
</evidence>
<feature type="compositionally biased region" description="Basic and acidic residues" evidence="4">
    <location>
        <begin position="1"/>
        <end position="15"/>
    </location>
</feature>
<feature type="region of interest" description="Disordered" evidence="4">
    <location>
        <begin position="716"/>
        <end position="759"/>
    </location>
</feature>
<reference evidence="6 7" key="2">
    <citation type="submission" date="2018-11" db="EMBL/GenBank/DDBJ databases">
        <authorList>
            <consortium name="Pathogen Informatics"/>
        </authorList>
    </citation>
    <scope>NUCLEOTIDE SEQUENCE [LARGE SCALE GENOMIC DNA]</scope>
</reference>
<dbReference type="OrthoDB" id="6283463at2759"/>
<evidence type="ECO:0000256" key="4">
    <source>
        <dbReference type="SAM" id="MobiDB-lite"/>
    </source>
</evidence>
<dbReference type="WBParaSite" id="HNAJ_0000804601-mRNA-1">
    <property type="protein sequence ID" value="HNAJ_0000804601-mRNA-1"/>
    <property type="gene ID" value="HNAJ_0000804601"/>
</dbReference>
<protein>
    <submittedName>
        <fullName evidence="8">CRC domain-containing protein</fullName>
    </submittedName>
</protein>
<evidence type="ECO:0000259" key="5">
    <source>
        <dbReference type="PROSITE" id="PS51634"/>
    </source>
</evidence>
<name>A0A0R3TLD3_RODNA</name>
<dbReference type="SMART" id="SM01114">
    <property type="entry name" value="CXC"/>
    <property type="match status" value="2"/>
</dbReference>
<evidence type="ECO:0000313" key="6">
    <source>
        <dbReference type="EMBL" id="VDO03902.1"/>
    </source>
</evidence>
<feature type="region of interest" description="Disordered" evidence="4">
    <location>
        <begin position="653"/>
        <end position="694"/>
    </location>
</feature>
<feature type="region of interest" description="Disordered" evidence="4">
    <location>
        <begin position="93"/>
        <end position="130"/>
    </location>
</feature>
<evidence type="ECO:0000256" key="2">
    <source>
        <dbReference type="ARBA" id="ARBA00007267"/>
    </source>
</evidence>
<dbReference type="InterPro" id="IPR005172">
    <property type="entry name" value="CRC"/>
</dbReference>
<feature type="region of interest" description="Disordered" evidence="4">
    <location>
        <begin position="416"/>
        <end position="435"/>
    </location>
</feature>
<feature type="domain" description="CRC" evidence="5">
    <location>
        <begin position="307"/>
        <end position="418"/>
    </location>
</feature>
<comment type="similarity">
    <text evidence="2">Belongs to the lin-54 family.</text>
</comment>
<feature type="compositionally biased region" description="Polar residues" evidence="4">
    <location>
        <begin position="164"/>
        <end position="183"/>
    </location>
</feature>
<feature type="compositionally biased region" description="Basic and acidic residues" evidence="4">
    <location>
        <begin position="661"/>
        <end position="672"/>
    </location>
</feature>
<dbReference type="EMBL" id="UZAE01012181">
    <property type="protein sequence ID" value="VDO03902.1"/>
    <property type="molecule type" value="Genomic_DNA"/>
</dbReference>
<dbReference type="InterPro" id="IPR028307">
    <property type="entry name" value="Lin-54_fam"/>
</dbReference>
<accession>A0A0R3TLD3</accession>
<evidence type="ECO:0000313" key="7">
    <source>
        <dbReference type="Proteomes" id="UP000278807"/>
    </source>
</evidence>
<dbReference type="STRING" id="102285.A0A0R3TLD3"/>
<feature type="compositionally biased region" description="Polar residues" evidence="4">
    <location>
        <begin position="602"/>
        <end position="615"/>
    </location>
</feature>
<dbReference type="Pfam" id="PF03638">
    <property type="entry name" value="TCR"/>
    <property type="match status" value="2"/>
</dbReference>
<evidence type="ECO:0000313" key="8">
    <source>
        <dbReference type="WBParaSite" id="HNAJ_0000804601-mRNA-1"/>
    </source>
</evidence>
<dbReference type="PROSITE" id="PS51634">
    <property type="entry name" value="CRC"/>
    <property type="match status" value="1"/>
</dbReference>
<dbReference type="GO" id="GO:0005634">
    <property type="term" value="C:nucleus"/>
    <property type="evidence" value="ECO:0007669"/>
    <property type="project" value="UniProtKB-SubCell"/>
</dbReference>
<feature type="compositionally biased region" description="Polar residues" evidence="4">
    <location>
        <begin position="119"/>
        <end position="130"/>
    </location>
</feature>
<organism evidence="8">
    <name type="scientific">Rodentolepis nana</name>
    <name type="common">Dwarf tapeworm</name>
    <name type="synonym">Hymenolepis nana</name>
    <dbReference type="NCBI Taxonomy" id="102285"/>
    <lineage>
        <taxon>Eukaryota</taxon>
        <taxon>Metazoa</taxon>
        <taxon>Spiralia</taxon>
        <taxon>Lophotrochozoa</taxon>
        <taxon>Platyhelminthes</taxon>
        <taxon>Cestoda</taxon>
        <taxon>Eucestoda</taxon>
        <taxon>Cyclophyllidea</taxon>
        <taxon>Hymenolepididae</taxon>
        <taxon>Rodentolepis</taxon>
    </lineage>
</organism>
<feature type="compositionally biased region" description="Low complexity" evidence="4">
    <location>
        <begin position="419"/>
        <end position="435"/>
    </location>
</feature>
<keyword evidence="3" id="KW-0539">Nucleus</keyword>
<dbReference type="AlphaFoldDB" id="A0A0R3TLD3"/>
<dbReference type="PANTHER" id="PTHR12446:SF34">
    <property type="entry name" value="PROTEIN LIN-54 HOMOLOG"/>
    <property type="match status" value="1"/>
</dbReference>
<comment type="subcellular location">
    <subcellularLocation>
        <location evidence="1">Nucleus</location>
    </subcellularLocation>
</comment>
<feature type="region of interest" description="Disordered" evidence="4">
    <location>
        <begin position="267"/>
        <end position="307"/>
    </location>
</feature>
<feature type="region of interest" description="Disordered" evidence="4">
    <location>
        <begin position="159"/>
        <end position="186"/>
    </location>
</feature>
<feature type="region of interest" description="Disordered" evidence="4">
    <location>
        <begin position="1"/>
        <end position="32"/>
    </location>
</feature>
<dbReference type="PANTHER" id="PTHR12446">
    <property type="entry name" value="TESMIN/TSO1-RELATED"/>
    <property type="match status" value="1"/>
</dbReference>
<sequence length="863" mass="91520">MGNNEESHKSMKVEQNHPISLSEGGGGVDTSTSVPLAPTATVVMASGSLIAIQQQQQPLNKVRKVRDELDPAPHHTPSDIKVLEILKRIRDEGNVGDDDVPPPKRKPGRSKMTEHPTFARQTPTPVLPQPSSLAVTNTPSVVLQHPPDSFKVPIPATVAPTTTNLRPKSVSSTPTTTQFRPNDTTPQTILLTTTNGTTPNIVTPGASLTLIQQKSPSIQPASVAAKPQQLELILPNGLRIPVSATTCAAKPETKFTPISAAKTGSLVSPSLPSATTTTTTLSSSQTSSTQQLIASQPSSTTSTSSNTQQICSCSRSKCLKLYCDCFAAGRACGESCNCRHCYNNLADDETKQTRDVAVRTALSRNPLAFKPKIEDSGKHVLGCRCKRSHCSKGYCECYLAKIPCNQRCRCLGCSNDEASSSNPSSTSSTASSTSTVKPNDVQLAFLTPTQIQQLGVSAGNAVSSLGVVKANILPTTNTDGSSANTPRTFTLNWPIKTLATANGTSNVVPPSAGRQSIATTTTEVPSIIFPQSFLTAVANQQTSTSVQQDLLKCLSSVLPQSTGAASSTQLIVPSLVQAATAAAAAAAVSSAGGQAAECGQATVSQSSKTTESQNGEEPVNGRGDNSEDADNYTGYTEEELAFMQRLQENRNSSSEVALQVKSEDAVEVKEAEDGGSSCTHSHHPSSNPPAPIPEELSIKLNSMLATLWRGSQVFINPPPPPVEQQHQEVCCQSSERPSSLGSLSPLSAPPSLCPPSGAEERVKLPSKKQSPVAESDRFFLVSYLDISQFYYLFVTISGSDEVLFLKQKVSVLEAQITQLTELIRAQGDVMSQLSDTIERLRQQYQTLSPITPQLNDSIANSKD</sequence>